<protein>
    <submittedName>
        <fullName evidence="4">Uncharacterized protein</fullName>
    </submittedName>
</protein>
<reference evidence="3 6" key="2">
    <citation type="submission" date="2019-04" db="EMBL/GenBank/DDBJ databases">
        <title>Draft genome sequences of Streptomyces avermitilis NBRC 14893.</title>
        <authorList>
            <person name="Komaki H."/>
            <person name="Tamura T."/>
            <person name="Hosoyama A."/>
        </authorList>
    </citation>
    <scope>NUCLEOTIDE SEQUENCE [LARGE SCALE GENOMIC DNA]</scope>
    <source>
        <strain evidence="3 6">NBRC 14893</strain>
    </source>
</reference>
<dbReference type="RefSeq" id="WP_137951555.1">
    <property type="nucleotide sequence ID" value="NZ_BAABTN010000191.1"/>
</dbReference>
<feature type="compositionally biased region" description="Low complexity" evidence="1">
    <location>
        <begin position="8"/>
        <end position="30"/>
    </location>
</feature>
<comment type="caution">
    <text evidence="4">The sequence shown here is derived from an EMBL/GenBank/DDBJ whole genome shotgun (WGS) entry which is preliminary data.</text>
</comment>
<proteinExistence type="predicted"/>
<evidence type="ECO:0000313" key="6">
    <source>
        <dbReference type="Proteomes" id="UP000302139"/>
    </source>
</evidence>
<evidence type="ECO:0000313" key="4">
    <source>
        <dbReference type="EMBL" id="GDY80229.1"/>
    </source>
</evidence>
<name>A0A4D4N9Q4_STRAX</name>
<feature type="transmembrane region" description="Helical" evidence="2">
    <location>
        <begin position="35"/>
        <end position="56"/>
    </location>
</feature>
<dbReference type="EMBL" id="BJHX01000003">
    <property type="protein sequence ID" value="GDY69964.1"/>
    <property type="molecule type" value="Genomic_DNA"/>
</dbReference>
<keyword evidence="2" id="KW-0812">Transmembrane</keyword>
<dbReference type="EMBL" id="BJHY01000002">
    <property type="protein sequence ID" value="GDY80229.1"/>
    <property type="molecule type" value="Genomic_DNA"/>
</dbReference>
<keyword evidence="2" id="KW-1133">Transmembrane helix</keyword>
<gene>
    <name evidence="3" type="ORF">SAV14893_093570</name>
    <name evidence="4" type="ORF">SAV31267_097140</name>
</gene>
<evidence type="ECO:0000256" key="1">
    <source>
        <dbReference type="SAM" id="MobiDB-lite"/>
    </source>
</evidence>
<accession>A0A4D4N9Q4</accession>
<evidence type="ECO:0000313" key="5">
    <source>
        <dbReference type="Proteomes" id="UP000299211"/>
    </source>
</evidence>
<reference evidence="4 5" key="1">
    <citation type="submission" date="2019-04" db="EMBL/GenBank/DDBJ databases">
        <title>Draft genome sequences of Streptomyces avermitilis ATCC 31267.</title>
        <authorList>
            <person name="Komaki H."/>
            <person name="Tamura T."/>
            <person name="Hosoyama A."/>
        </authorList>
    </citation>
    <scope>NUCLEOTIDE SEQUENCE [LARGE SCALE GENOMIC DNA]</scope>
    <source>
        <strain evidence="4 5">ATCC 31267</strain>
    </source>
</reference>
<organism evidence="4 5">
    <name type="scientific">Streptomyces avermitilis</name>
    <dbReference type="NCBI Taxonomy" id="33903"/>
    <lineage>
        <taxon>Bacteria</taxon>
        <taxon>Bacillati</taxon>
        <taxon>Actinomycetota</taxon>
        <taxon>Actinomycetes</taxon>
        <taxon>Kitasatosporales</taxon>
        <taxon>Streptomycetaceae</taxon>
        <taxon>Streptomyces</taxon>
    </lineage>
</organism>
<keyword evidence="2" id="KW-0472">Membrane</keyword>
<evidence type="ECO:0000256" key="2">
    <source>
        <dbReference type="SAM" id="Phobius"/>
    </source>
</evidence>
<dbReference type="AlphaFoldDB" id="A0A4D4N9Q4"/>
<dbReference type="GeneID" id="41545176"/>
<evidence type="ECO:0000313" key="3">
    <source>
        <dbReference type="EMBL" id="GDY69964.1"/>
    </source>
</evidence>
<sequence>MLSPGRAAPSLPTLPTGGPTPARTALGPPRTDSNIVVLALGWGAFIGAGIIAMYFLGHAL</sequence>
<dbReference type="Proteomes" id="UP000302139">
    <property type="component" value="Unassembled WGS sequence"/>
</dbReference>
<feature type="region of interest" description="Disordered" evidence="1">
    <location>
        <begin position="1"/>
        <end position="30"/>
    </location>
</feature>
<dbReference type="Proteomes" id="UP000299211">
    <property type="component" value="Unassembled WGS sequence"/>
</dbReference>